<dbReference type="AlphaFoldDB" id="A0A2K2DAW1"/>
<evidence type="ECO:0000313" key="1">
    <source>
        <dbReference type="EMBL" id="PNT71420.1"/>
    </source>
</evidence>
<dbReference type="InParanoid" id="A0A2K2DAW1"/>
<dbReference type="Gramene" id="PNT71420">
    <property type="protein sequence ID" value="PNT71420"/>
    <property type="gene ID" value="BRADI_2g27263v3"/>
</dbReference>
<accession>A0A2K2DAW1</accession>
<reference evidence="1 2" key="1">
    <citation type="journal article" date="2010" name="Nature">
        <title>Genome sequencing and analysis of the model grass Brachypodium distachyon.</title>
        <authorList>
            <consortium name="International Brachypodium Initiative"/>
        </authorList>
    </citation>
    <scope>NUCLEOTIDE SEQUENCE [LARGE SCALE GENOMIC DNA]</scope>
    <source>
        <strain evidence="1 2">Bd21</strain>
    </source>
</reference>
<dbReference type="Proteomes" id="UP000008810">
    <property type="component" value="Chromosome 2"/>
</dbReference>
<dbReference type="EnsemblPlants" id="PNT71420">
    <property type="protein sequence ID" value="PNT71420"/>
    <property type="gene ID" value="BRADI_2g27263v3"/>
</dbReference>
<protein>
    <submittedName>
        <fullName evidence="1 2">Uncharacterized protein</fullName>
    </submittedName>
</protein>
<organism evidence="1">
    <name type="scientific">Brachypodium distachyon</name>
    <name type="common">Purple false brome</name>
    <name type="synonym">Trachynia distachya</name>
    <dbReference type="NCBI Taxonomy" id="15368"/>
    <lineage>
        <taxon>Eukaryota</taxon>
        <taxon>Viridiplantae</taxon>
        <taxon>Streptophyta</taxon>
        <taxon>Embryophyta</taxon>
        <taxon>Tracheophyta</taxon>
        <taxon>Spermatophyta</taxon>
        <taxon>Magnoliopsida</taxon>
        <taxon>Liliopsida</taxon>
        <taxon>Poales</taxon>
        <taxon>Poaceae</taxon>
        <taxon>BOP clade</taxon>
        <taxon>Pooideae</taxon>
        <taxon>Stipodae</taxon>
        <taxon>Brachypodieae</taxon>
        <taxon>Brachypodium</taxon>
    </lineage>
</organism>
<gene>
    <name evidence="1" type="ORF">BRADI_2g27263v3</name>
</gene>
<keyword evidence="3" id="KW-1185">Reference proteome</keyword>
<sequence length="107" mass="11936">MKNWSHHGDKDRTGLHPNWNYPSQSSSWEGWHVTLSLIRLIKMVLGVSMEKWLVESKGNTKKYPGAKVQRVTAQPKNGVSLMYQLAAFIGIATEGVVQGIDSLAQSK</sequence>
<evidence type="ECO:0000313" key="2">
    <source>
        <dbReference type="EnsemblPlants" id="PNT71420"/>
    </source>
</evidence>
<proteinExistence type="predicted"/>
<evidence type="ECO:0000313" key="3">
    <source>
        <dbReference type="Proteomes" id="UP000008810"/>
    </source>
</evidence>
<dbReference type="EMBL" id="CM000881">
    <property type="protein sequence ID" value="PNT71420.1"/>
    <property type="molecule type" value="Genomic_DNA"/>
</dbReference>
<reference evidence="1" key="2">
    <citation type="submission" date="2017-06" db="EMBL/GenBank/DDBJ databases">
        <title>WGS assembly of Brachypodium distachyon.</title>
        <authorList>
            <consortium name="The International Brachypodium Initiative"/>
            <person name="Lucas S."/>
            <person name="Harmon-Smith M."/>
            <person name="Lail K."/>
            <person name="Tice H."/>
            <person name="Grimwood J."/>
            <person name="Bruce D."/>
            <person name="Barry K."/>
            <person name="Shu S."/>
            <person name="Lindquist E."/>
            <person name="Wang M."/>
            <person name="Pitluck S."/>
            <person name="Vogel J.P."/>
            <person name="Garvin D.F."/>
            <person name="Mockler T.C."/>
            <person name="Schmutz J."/>
            <person name="Rokhsar D."/>
            <person name="Bevan M.W."/>
        </authorList>
    </citation>
    <scope>NUCLEOTIDE SEQUENCE</scope>
    <source>
        <strain evidence="1">Bd21</strain>
    </source>
</reference>
<dbReference type="OrthoDB" id="5855668at2759"/>
<reference evidence="2" key="3">
    <citation type="submission" date="2018-08" db="UniProtKB">
        <authorList>
            <consortium name="EnsemblPlants"/>
        </authorList>
    </citation>
    <scope>IDENTIFICATION</scope>
    <source>
        <strain evidence="2">cv. Bd21</strain>
    </source>
</reference>
<name>A0A2K2DAW1_BRADI</name>